<dbReference type="InterPro" id="IPR017970">
    <property type="entry name" value="Homeobox_CS"/>
</dbReference>
<evidence type="ECO:0000256" key="4">
    <source>
        <dbReference type="ARBA" id="ARBA00023242"/>
    </source>
</evidence>
<dbReference type="PROSITE" id="PS50071">
    <property type="entry name" value="HOMEOBOX_2"/>
    <property type="match status" value="1"/>
</dbReference>
<dbReference type="AlphaFoldDB" id="A0AAE1DLV8"/>
<dbReference type="GO" id="GO:0000981">
    <property type="term" value="F:DNA-binding transcription factor activity, RNA polymerase II-specific"/>
    <property type="evidence" value="ECO:0007669"/>
    <property type="project" value="InterPro"/>
</dbReference>
<dbReference type="PROSITE" id="PS00027">
    <property type="entry name" value="HOMEOBOX_1"/>
    <property type="match status" value="1"/>
</dbReference>
<dbReference type="PANTHER" id="PTHR45664:SF12">
    <property type="entry name" value="PANCREAS_DUODENUM HOMEOBOX PROTEIN 1"/>
    <property type="match status" value="1"/>
</dbReference>
<dbReference type="PANTHER" id="PTHR45664">
    <property type="entry name" value="PROTEIN ZERKNUELLT 1-RELATED"/>
    <property type="match status" value="1"/>
</dbReference>
<dbReference type="SMART" id="SM00389">
    <property type="entry name" value="HOX"/>
    <property type="match status" value="1"/>
</dbReference>
<feature type="compositionally biased region" description="Basic residues" evidence="7">
    <location>
        <begin position="223"/>
        <end position="232"/>
    </location>
</feature>
<comment type="subcellular location">
    <subcellularLocation>
        <location evidence="5 6">Nucleus</location>
    </subcellularLocation>
</comment>
<dbReference type="Pfam" id="PF00046">
    <property type="entry name" value="Homeodomain"/>
    <property type="match status" value="1"/>
</dbReference>
<dbReference type="PRINTS" id="PR00024">
    <property type="entry name" value="HOMEOBOX"/>
</dbReference>
<dbReference type="EMBL" id="JAWDGP010003399">
    <property type="protein sequence ID" value="KAK3774615.1"/>
    <property type="molecule type" value="Genomic_DNA"/>
</dbReference>
<evidence type="ECO:0000256" key="3">
    <source>
        <dbReference type="ARBA" id="ARBA00023155"/>
    </source>
</evidence>
<dbReference type="Proteomes" id="UP001283361">
    <property type="component" value="Unassembled WGS sequence"/>
</dbReference>
<feature type="compositionally biased region" description="Polar residues" evidence="7">
    <location>
        <begin position="240"/>
        <end position="259"/>
    </location>
</feature>
<dbReference type="GO" id="GO:0005634">
    <property type="term" value="C:nucleus"/>
    <property type="evidence" value="ECO:0007669"/>
    <property type="project" value="UniProtKB-SubCell"/>
</dbReference>
<keyword evidence="2 5" id="KW-0238">DNA-binding</keyword>
<evidence type="ECO:0000256" key="7">
    <source>
        <dbReference type="SAM" id="MobiDB-lite"/>
    </source>
</evidence>
<reference evidence="9" key="1">
    <citation type="journal article" date="2023" name="G3 (Bethesda)">
        <title>A reference genome for the long-term kleptoplast-retaining sea slug Elysia crispata morphotype clarki.</title>
        <authorList>
            <person name="Eastman K.E."/>
            <person name="Pendleton A.L."/>
            <person name="Shaikh M.A."/>
            <person name="Suttiyut T."/>
            <person name="Ogas R."/>
            <person name="Tomko P."/>
            <person name="Gavelis G."/>
            <person name="Widhalm J.R."/>
            <person name="Wisecaver J.H."/>
        </authorList>
    </citation>
    <scope>NUCLEOTIDE SEQUENCE</scope>
    <source>
        <strain evidence="9">ECLA1</strain>
    </source>
</reference>
<dbReference type="GO" id="GO:0048513">
    <property type="term" value="P:animal organ development"/>
    <property type="evidence" value="ECO:0007669"/>
    <property type="project" value="UniProtKB-ARBA"/>
</dbReference>
<sequence>MVTKLIKGAQFSLEDETKRTRTAYTRGQLLELEKEFHFNKYISRPRRIELAAMLALTERHIKIWFQNRRMKWKKEEAKRRPLPRDGDKNKEDSRDGAGIEEDKRDCETDGDEKEDGEEEERIECDKGFDAKKTNSTGAAVRCESQQQLKPESPLHLSSSCSKLTTDKSWQLQNSLAPSKHQQIQQEHRQPQKPQHQSFLVTHRKEKNQIECTENRHFSNGQAKGRHVGHHPKQVAPNIENPDSSLVLSPRISSGSNLNDLSTSIKLDLGFENP</sequence>
<dbReference type="Gene3D" id="1.10.10.60">
    <property type="entry name" value="Homeodomain-like"/>
    <property type="match status" value="1"/>
</dbReference>
<keyword evidence="10" id="KW-1185">Reference proteome</keyword>
<evidence type="ECO:0000313" key="9">
    <source>
        <dbReference type="EMBL" id="KAK3774615.1"/>
    </source>
</evidence>
<name>A0AAE1DLV8_9GAST</name>
<feature type="DNA-binding region" description="Homeobox" evidence="5">
    <location>
        <begin position="17"/>
        <end position="76"/>
    </location>
</feature>
<evidence type="ECO:0000256" key="6">
    <source>
        <dbReference type="RuleBase" id="RU000682"/>
    </source>
</evidence>
<dbReference type="InterPro" id="IPR020479">
    <property type="entry name" value="HD_metazoa"/>
</dbReference>
<evidence type="ECO:0000259" key="8">
    <source>
        <dbReference type="PROSITE" id="PS50071"/>
    </source>
</evidence>
<evidence type="ECO:0000256" key="1">
    <source>
        <dbReference type="ARBA" id="ARBA00022473"/>
    </source>
</evidence>
<dbReference type="GO" id="GO:0045944">
    <property type="term" value="P:positive regulation of transcription by RNA polymerase II"/>
    <property type="evidence" value="ECO:0007669"/>
    <property type="project" value="UniProtKB-ARBA"/>
</dbReference>
<organism evidence="9 10">
    <name type="scientific">Elysia crispata</name>
    <name type="common">lettuce slug</name>
    <dbReference type="NCBI Taxonomy" id="231223"/>
    <lineage>
        <taxon>Eukaryota</taxon>
        <taxon>Metazoa</taxon>
        <taxon>Spiralia</taxon>
        <taxon>Lophotrochozoa</taxon>
        <taxon>Mollusca</taxon>
        <taxon>Gastropoda</taxon>
        <taxon>Heterobranchia</taxon>
        <taxon>Euthyneura</taxon>
        <taxon>Panpulmonata</taxon>
        <taxon>Sacoglossa</taxon>
        <taxon>Placobranchoidea</taxon>
        <taxon>Plakobranchidae</taxon>
        <taxon>Elysia</taxon>
    </lineage>
</organism>
<feature type="compositionally biased region" description="Basic and acidic residues" evidence="7">
    <location>
        <begin position="74"/>
        <end position="107"/>
    </location>
</feature>
<dbReference type="CDD" id="cd00086">
    <property type="entry name" value="homeodomain"/>
    <property type="match status" value="1"/>
</dbReference>
<feature type="region of interest" description="Disordered" evidence="7">
    <location>
        <begin position="74"/>
        <end position="159"/>
    </location>
</feature>
<keyword evidence="1" id="KW-0217">Developmental protein</keyword>
<protein>
    <recommendedName>
        <fullName evidence="8">Homeobox domain-containing protein</fullName>
    </recommendedName>
</protein>
<dbReference type="GO" id="GO:0000978">
    <property type="term" value="F:RNA polymerase II cis-regulatory region sequence-specific DNA binding"/>
    <property type="evidence" value="ECO:0007669"/>
    <property type="project" value="TreeGrafter"/>
</dbReference>
<feature type="region of interest" description="Disordered" evidence="7">
    <location>
        <begin position="218"/>
        <end position="259"/>
    </location>
</feature>
<gene>
    <name evidence="9" type="ORF">RRG08_035043</name>
</gene>
<accession>A0AAE1DLV8</accession>
<keyword evidence="4 5" id="KW-0539">Nucleus</keyword>
<feature type="domain" description="Homeobox" evidence="8">
    <location>
        <begin position="15"/>
        <end position="75"/>
    </location>
</feature>
<evidence type="ECO:0000256" key="2">
    <source>
        <dbReference type="ARBA" id="ARBA00023125"/>
    </source>
</evidence>
<feature type="region of interest" description="Disordered" evidence="7">
    <location>
        <begin position="171"/>
        <end position="197"/>
    </location>
</feature>
<feature type="compositionally biased region" description="Basic and acidic residues" evidence="7">
    <location>
        <begin position="123"/>
        <end position="132"/>
    </location>
</feature>
<comment type="caution">
    <text evidence="9">The sequence shown here is derived from an EMBL/GenBank/DDBJ whole genome shotgun (WGS) entry which is preliminary data.</text>
</comment>
<feature type="compositionally biased region" description="Polar residues" evidence="7">
    <location>
        <begin position="133"/>
        <end position="159"/>
    </location>
</feature>
<dbReference type="SUPFAM" id="SSF46689">
    <property type="entry name" value="Homeodomain-like"/>
    <property type="match status" value="1"/>
</dbReference>
<dbReference type="FunFam" id="1.10.10.60:FF:000176">
    <property type="entry name" value="pancreas/duodenum homeobox protein 1"/>
    <property type="match status" value="1"/>
</dbReference>
<keyword evidence="3 5" id="KW-0371">Homeobox</keyword>
<feature type="compositionally biased region" description="Acidic residues" evidence="7">
    <location>
        <begin position="108"/>
        <end position="122"/>
    </location>
</feature>
<evidence type="ECO:0000256" key="5">
    <source>
        <dbReference type="PROSITE-ProRule" id="PRU00108"/>
    </source>
</evidence>
<evidence type="ECO:0000313" key="10">
    <source>
        <dbReference type="Proteomes" id="UP001283361"/>
    </source>
</evidence>
<dbReference type="InterPro" id="IPR009057">
    <property type="entry name" value="Homeodomain-like_sf"/>
</dbReference>
<proteinExistence type="predicted"/>
<dbReference type="InterPro" id="IPR001356">
    <property type="entry name" value="HD"/>
</dbReference>